<evidence type="ECO:0000256" key="7">
    <source>
        <dbReference type="ARBA" id="ARBA00022843"/>
    </source>
</evidence>
<dbReference type="InParanoid" id="A0A507AV65"/>
<keyword evidence="10" id="KW-0206">Cytoskeleton</keyword>
<accession>A0A507AV65</accession>
<dbReference type="AlphaFoldDB" id="A0A507AV65"/>
<evidence type="ECO:0000256" key="8">
    <source>
        <dbReference type="ARBA" id="ARBA00022990"/>
    </source>
</evidence>
<feature type="region of interest" description="Disordered" evidence="14">
    <location>
        <begin position="197"/>
        <end position="275"/>
    </location>
</feature>
<evidence type="ECO:0000313" key="15">
    <source>
        <dbReference type="EMBL" id="TPX13862.1"/>
    </source>
</evidence>
<reference evidence="15 16" key="1">
    <citation type="submission" date="2019-06" db="EMBL/GenBank/DDBJ databases">
        <title>Draft genome sequence of the filamentous fungus Phialemoniopsis curvata isolated from diesel fuel.</title>
        <authorList>
            <person name="Varaljay V.A."/>
            <person name="Lyon W.J."/>
            <person name="Crouch A.L."/>
            <person name="Drake C.E."/>
            <person name="Hollomon J.M."/>
            <person name="Nadeau L.J."/>
            <person name="Nunn H.S."/>
            <person name="Stevenson B.S."/>
            <person name="Bojanowski C.L."/>
            <person name="Crookes-Goodson W.J."/>
        </authorList>
    </citation>
    <scope>NUCLEOTIDE SEQUENCE [LARGE SCALE GENOMIC DNA]</scope>
    <source>
        <strain evidence="15 16">D216</strain>
    </source>
</reference>
<feature type="compositionally biased region" description="Low complexity" evidence="14">
    <location>
        <begin position="254"/>
        <end position="270"/>
    </location>
</feature>
<comment type="subcellular location">
    <subcellularLocation>
        <location evidence="1">Cytoplasm</location>
        <location evidence="1">Cytoskeleton</location>
        <location evidence="1">Microtubule organizing center</location>
        <location evidence="1">Centrosome</location>
    </subcellularLocation>
    <subcellularLocation>
        <location evidence="2">Cytoplasm</location>
        <location evidence="2">Cytoskeleton</location>
        <location evidence="2">Stress fiber</location>
    </subcellularLocation>
    <subcellularLocation>
        <location evidence="3">Cytoplasm</location>
        <location evidence="3">Myofibril</location>
    </subcellularLocation>
</comment>
<gene>
    <name evidence="15" type="ORF">E0L32_005806</name>
</gene>
<feature type="region of interest" description="Disordered" evidence="14">
    <location>
        <begin position="464"/>
        <end position="489"/>
    </location>
</feature>
<organism evidence="15 16">
    <name type="scientific">Thyridium curvatum</name>
    <dbReference type="NCBI Taxonomy" id="1093900"/>
    <lineage>
        <taxon>Eukaryota</taxon>
        <taxon>Fungi</taxon>
        <taxon>Dikarya</taxon>
        <taxon>Ascomycota</taxon>
        <taxon>Pezizomycotina</taxon>
        <taxon>Sordariomycetes</taxon>
        <taxon>Sordariomycetidae</taxon>
        <taxon>Thyridiales</taxon>
        <taxon>Thyridiaceae</taxon>
        <taxon>Thyridium</taxon>
    </lineage>
</organism>
<dbReference type="GO" id="GO:0005869">
    <property type="term" value="C:dynactin complex"/>
    <property type="evidence" value="ECO:0007669"/>
    <property type="project" value="InterPro"/>
</dbReference>
<dbReference type="STRING" id="1093900.A0A507AV65"/>
<feature type="region of interest" description="Disordered" evidence="14">
    <location>
        <begin position="31"/>
        <end position="67"/>
    </location>
</feature>
<comment type="subunit">
    <text evidence="13">Subunit of dynactin, a multiprotein complex part of a tripartite complex with dynein and a adapter, such as BICDL1, BICD2 or HOOK3. The dynactin complex is built around ACTR1A/ACTB filament and consists of an actin-related filament composed of a shoulder domain, a pointed end and a barbed end. Its length is defined by its flexible shoulder domain. The soulder is composed of 2 DCTN1 subunits, 4 DCTN2 and 2 DCTN3. The 4 DCNT2 (via N-terminus) bind the ACTR1A filament and act as molecular rulers to determine the length. The pointed end is important for binding dynein-dynactin cargo adapters. Consists of 4 subunits: ACTR10, DCNT4, DCTN5 and DCTN6. The barbed end is composed of a CAPZA1:CAPZB heterodimers, which binds ACTR1A/ACTB filament and dynactin and stabilizes dynactin. Interacts with ATP7B, but not ATP7A, in a copper-dependent manner. Interacts with ANK2; this interaction is required for localization at costameres. Interacts with N4BP2L1.</text>
</comment>
<keyword evidence="7" id="KW-0832">Ubl conjugation</keyword>
<keyword evidence="16" id="KW-1185">Reference proteome</keyword>
<sequence>MAAVAPQGNPAAAPPFAPYTYIQCPCSDTQTAADPTTASGPGQAAGDVPGGDDDEDDDRTFDPRAPRSNYSLYPLEYLLYCEDCHQIRCPRCIAEEIVTYYCPNCQFEVPTSNIKSEGNRCTRSCFQCPICIGPLSVTSLEAPPNPNLLAADNVPSHPSGGPNGGPYVLSCLYCHWSSTEIGIKFDKPNGIYTQLTKIRNGGRPRLTPRERKDRRKEMVSSNLGAPMLLEEDLPSNGLASVAEEEVSPTITEQPSTSAGNATSSSPNNNNKNDDADLDIETQFVNLKAFYQNQLSETSVAGASGLAALGDLGLSSPGSLSRIMSLYTGGGLHDKKSKARASAMREALEADEGLRLADLDEDDAAIARLMRQEGEGEGEGEGGGWHATASRSLQDAQVPNLCEPHLHGSARFLDELRPVPYLLRTKRSKRCPVCRHIISKPEAKVGSTRFRIRLVAGSYIPRMSIRPLNHSSNNSSSTPTTAATTTSPPGLLAPLKPVQYLLTFKNPIFEPVRVTLATPATTPGRFASKVTVLCPQFEIDANTDVWDEALKEGDRDGSRRRRRNEDGGAQHQAEAGKIWERGRNWVSIVVEVVPASLRFDTLALLKDQGRDDVDTSPLKEDEDILEIPMFVRIEWEADPTHDDVGLAAGKDKDLKEKRELAYWSVLGIGRISQD</sequence>
<dbReference type="InterPro" id="IPR008603">
    <property type="entry name" value="DCTN4"/>
</dbReference>
<feature type="compositionally biased region" description="Acidic residues" evidence="14">
    <location>
        <begin position="50"/>
        <end position="59"/>
    </location>
</feature>
<dbReference type="Proteomes" id="UP000319257">
    <property type="component" value="Unassembled WGS sequence"/>
</dbReference>
<protein>
    <recommendedName>
        <fullName evidence="12">Dynactin subunit 4</fullName>
    </recommendedName>
</protein>
<feature type="region of interest" description="Disordered" evidence="14">
    <location>
        <begin position="549"/>
        <end position="574"/>
    </location>
</feature>
<keyword evidence="9" id="KW-0175">Coiled coil</keyword>
<evidence type="ECO:0000313" key="16">
    <source>
        <dbReference type="Proteomes" id="UP000319257"/>
    </source>
</evidence>
<keyword evidence="8" id="KW-0007">Acetylation</keyword>
<evidence type="ECO:0000256" key="14">
    <source>
        <dbReference type="SAM" id="MobiDB-lite"/>
    </source>
</evidence>
<proteinExistence type="inferred from homology"/>
<feature type="compositionally biased region" description="Basic and acidic residues" evidence="14">
    <location>
        <begin position="549"/>
        <end position="567"/>
    </location>
</feature>
<keyword evidence="6" id="KW-0597">Phosphoprotein</keyword>
<dbReference type="OrthoDB" id="283815at2759"/>
<evidence type="ECO:0000256" key="6">
    <source>
        <dbReference type="ARBA" id="ARBA00022553"/>
    </source>
</evidence>
<evidence type="ECO:0000256" key="1">
    <source>
        <dbReference type="ARBA" id="ARBA00004300"/>
    </source>
</evidence>
<feature type="compositionally biased region" description="Low complexity" evidence="14">
    <location>
        <begin position="470"/>
        <end position="488"/>
    </location>
</feature>
<dbReference type="PANTHER" id="PTHR13034">
    <property type="entry name" value="DYNACTIN P62 SUBUNIT"/>
    <property type="match status" value="1"/>
</dbReference>
<evidence type="ECO:0000256" key="2">
    <source>
        <dbReference type="ARBA" id="ARBA00004529"/>
    </source>
</evidence>
<dbReference type="GeneID" id="41973253"/>
<evidence type="ECO:0000256" key="12">
    <source>
        <dbReference type="ARBA" id="ARBA00034864"/>
    </source>
</evidence>
<evidence type="ECO:0000256" key="11">
    <source>
        <dbReference type="ARBA" id="ARBA00034776"/>
    </source>
</evidence>
<keyword evidence="5" id="KW-1017">Isopeptide bond</keyword>
<dbReference type="EMBL" id="SKBQ01000031">
    <property type="protein sequence ID" value="TPX13862.1"/>
    <property type="molecule type" value="Genomic_DNA"/>
</dbReference>
<comment type="caution">
    <text evidence="15">The sequence shown here is derived from an EMBL/GenBank/DDBJ whole genome shotgun (WGS) entry which is preliminary data.</text>
</comment>
<dbReference type="Pfam" id="PF05502">
    <property type="entry name" value="Dynactin_p62"/>
    <property type="match status" value="1"/>
</dbReference>
<dbReference type="PANTHER" id="PTHR13034:SF2">
    <property type="entry name" value="DYNACTIN SUBUNIT 4"/>
    <property type="match status" value="1"/>
</dbReference>
<evidence type="ECO:0000256" key="13">
    <source>
        <dbReference type="ARBA" id="ARBA00093507"/>
    </source>
</evidence>
<comment type="similarity">
    <text evidence="11">Belongs to the dynactin subunit 4 family.</text>
</comment>
<evidence type="ECO:0000256" key="10">
    <source>
        <dbReference type="ARBA" id="ARBA00023212"/>
    </source>
</evidence>
<evidence type="ECO:0000256" key="9">
    <source>
        <dbReference type="ARBA" id="ARBA00023054"/>
    </source>
</evidence>
<keyword evidence="4" id="KW-0963">Cytoplasm</keyword>
<dbReference type="RefSeq" id="XP_030995573.1">
    <property type="nucleotide sequence ID" value="XM_031140369.1"/>
</dbReference>
<feature type="compositionally biased region" description="Basic and acidic residues" evidence="14">
    <location>
        <begin position="207"/>
        <end position="218"/>
    </location>
</feature>
<evidence type="ECO:0000256" key="4">
    <source>
        <dbReference type="ARBA" id="ARBA00022490"/>
    </source>
</evidence>
<name>A0A507AV65_9PEZI</name>
<evidence type="ECO:0000256" key="5">
    <source>
        <dbReference type="ARBA" id="ARBA00022499"/>
    </source>
</evidence>
<dbReference type="GO" id="GO:0001725">
    <property type="term" value="C:stress fiber"/>
    <property type="evidence" value="ECO:0007669"/>
    <property type="project" value="UniProtKB-SubCell"/>
</dbReference>
<evidence type="ECO:0000256" key="3">
    <source>
        <dbReference type="ARBA" id="ARBA00004657"/>
    </source>
</evidence>